<gene>
    <name evidence="2" type="ORF">FAD_0129</name>
</gene>
<reference evidence="2 3" key="1">
    <citation type="submission" date="2011-10" db="EMBL/GenBank/DDBJ databases">
        <title>Metabolic and evolutionary patterns in the extreme acidophile Ferroplasma acidiphilum.</title>
        <authorList>
            <person name="Golyshina O.V."/>
            <person name="Kozyavkin S.A."/>
            <person name="Tatusov R.L."/>
            <person name="Slesarev A.I."/>
            <person name="Golyshin P.N."/>
        </authorList>
    </citation>
    <scope>NUCLEOTIDE SEQUENCE [LARGE SCALE GENOMIC DNA]</scope>
    <source>
        <strain evidence="3">Y</strain>
    </source>
</reference>
<dbReference type="GO" id="GO:0004519">
    <property type="term" value="F:endonuclease activity"/>
    <property type="evidence" value="ECO:0007669"/>
    <property type="project" value="UniProtKB-KW"/>
</dbReference>
<keyword evidence="2" id="KW-0255">Endonuclease</keyword>
<dbReference type="InterPro" id="IPR013022">
    <property type="entry name" value="Xyl_isomerase-like_TIM-brl"/>
</dbReference>
<keyword evidence="2" id="KW-0378">Hydrolase</keyword>
<dbReference type="GO" id="GO:0006281">
    <property type="term" value="P:DNA repair"/>
    <property type="evidence" value="ECO:0007669"/>
    <property type="project" value="InterPro"/>
</dbReference>
<dbReference type="EMBL" id="CP015363">
    <property type="protein sequence ID" value="ARD84060.1"/>
    <property type="molecule type" value="Genomic_DNA"/>
</dbReference>
<name>A0A1V0N1N3_9ARCH</name>
<dbReference type="STRING" id="74969.FAD_0129"/>
<dbReference type="SUPFAM" id="SSF51658">
    <property type="entry name" value="Xylose isomerase-like"/>
    <property type="match status" value="1"/>
</dbReference>
<sequence>MIKFGVAGIPLTSKGRTYMDSIQEVANLGLNSLEVQLLRVNVSEDPAIEYVDMYPKDVTDSIIVDVLRPDDTGNYRSIGTEKEIEEDDIVQEIFWNMARNYDELKEGSEIARELDVDISMHAPYYMDLLNGGEMAEKSLNHLRWSLLIGKAMGAKRIITHTGFYTRKKSESLKNALDIYADVAKKFSHENGYPYIGVEASGKKDLFGTQKELFYLADRIPEVEPILNFPHIHSINNGSLIDAKNFEDVVAAFAKYAKYDLYSEFGGVEYDNGNELKITAIKHGDLKFETLAEVISTSDRDMDIISMSPLLEHDAQYMELMYWRALSKKYQKKLAKKI</sequence>
<proteinExistence type="predicted"/>
<dbReference type="KEGG" id="fai:FAD_0129"/>
<dbReference type="GeneID" id="31675641"/>
<dbReference type="Pfam" id="PF01261">
    <property type="entry name" value="AP_endonuc_2"/>
    <property type="match status" value="1"/>
</dbReference>
<dbReference type="Proteomes" id="UP000192050">
    <property type="component" value="Chromosome"/>
</dbReference>
<evidence type="ECO:0000313" key="2">
    <source>
        <dbReference type="EMBL" id="ARD84060.1"/>
    </source>
</evidence>
<dbReference type="GO" id="GO:0003677">
    <property type="term" value="F:DNA binding"/>
    <property type="evidence" value="ECO:0007669"/>
    <property type="project" value="InterPro"/>
</dbReference>
<dbReference type="GO" id="GO:0008270">
    <property type="term" value="F:zinc ion binding"/>
    <property type="evidence" value="ECO:0007669"/>
    <property type="project" value="InterPro"/>
</dbReference>
<dbReference type="RefSeq" id="WP_009887135.1">
    <property type="nucleotide sequence ID" value="NZ_CP015363.1"/>
</dbReference>
<accession>A0A1V0N1N3</accession>
<dbReference type="Gene3D" id="3.20.20.150">
    <property type="entry name" value="Divalent-metal-dependent TIM barrel enzymes"/>
    <property type="match status" value="1"/>
</dbReference>
<keyword evidence="2" id="KW-0540">Nuclease</keyword>
<feature type="domain" description="Xylose isomerase-like TIM barrel" evidence="1">
    <location>
        <begin position="102"/>
        <end position="247"/>
    </location>
</feature>
<dbReference type="AlphaFoldDB" id="A0A1V0N1N3"/>
<evidence type="ECO:0000259" key="1">
    <source>
        <dbReference type="Pfam" id="PF01261"/>
    </source>
</evidence>
<dbReference type="SMART" id="SM00518">
    <property type="entry name" value="AP2Ec"/>
    <property type="match status" value="1"/>
</dbReference>
<protein>
    <submittedName>
        <fullName evidence="2">Endonuclease IV</fullName>
    </submittedName>
</protein>
<evidence type="ECO:0000313" key="3">
    <source>
        <dbReference type="Proteomes" id="UP000192050"/>
    </source>
</evidence>
<organism evidence="2 3">
    <name type="scientific">Ferroplasma acidiphilum</name>
    <dbReference type="NCBI Taxonomy" id="74969"/>
    <lineage>
        <taxon>Archaea</taxon>
        <taxon>Methanobacteriati</taxon>
        <taxon>Thermoplasmatota</taxon>
        <taxon>Thermoplasmata</taxon>
        <taxon>Thermoplasmatales</taxon>
        <taxon>Ferroplasmaceae</taxon>
        <taxon>Ferroplasma</taxon>
    </lineage>
</organism>
<dbReference type="OrthoDB" id="33250at2157"/>
<keyword evidence="3" id="KW-1185">Reference proteome</keyword>
<dbReference type="GeneID" id="16025274"/>
<dbReference type="InterPro" id="IPR001719">
    <property type="entry name" value="AP_endonuc_2"/>
</dbReference>
<dbReference type="InterPro" id="IPR036237">
    <property type="entry name" value="Xyl_isomerase-like_sf"/>
</dbReference>